<keyword evidence="2" id="KW-1185">Reference proteome</keyword>
<evidence type="ECO:0000313" key="2">
    <source>
        <dbReference type="Proteomes" id="UP000007151"/>
    </source>
</evidence>
<reference evidence="1 2" key="1">
    <citation type="journal article" date="2011" name="Cell">
        <title>The monarch butterfly genome yields insights into long-distance migration.</title>
        <authorList>
            <person name="Zhan S."/>
            <person name="Merlin C."/>
            <person name="Boore J.L."/>
            <person name="Reppert S.M."/>
        </authorList>
    </citation>
    <scope>NUCLEOTIDE SEQUENCE [LARGE SCALE GENOMIC DNA]</scope>
    <source>
        <strain evidence="1">F-2</strain>
    </source>
</reference>
<name>A0A212FNW5_DANPL</name>
<evidence type="ECO:0000313" key="1">
    <source>
        <dbReference type="EMBL" id="OWR55399.1"/>
    </source>
</evidence>
<gene>
    <name evidence="1" type="ORF">KGM_205524A</name>
</gene>
<accession>A0A212FNW5</accession>
<feature type="non-terminal residue" evidence="1">
    <location>
        <position position="28"/>
    </location>
</feature>
<proteinExistence type="predicted"/>
<organism evidence="1 2">
    <name type="scientific">Danaus plexippus plexippus</name>
    <dbReference type="NCBI Taxonomy" id="278856"/>
    <lineage>
        <taxon>Eukaryota</taxon>
        <taxon>Metazoa</taxon>
        <taxon>Ecdysozoa</taxon>
        <taxon>Arthropoda</taxon>
        <taxon>Hexapoda</taxon>
        <taxon>Insecta</taxon>
        <taxon>Pterygota</taxon>
        <taxon>Neoptera</taxon>
        <taxon>Endopterygota</taxon>
        <taxon>Lepidoptera</taxon>
        <taxon>Glossata</taxon>
        <taxon>Ditrysia</taxon>
        <taxon>Papilionoidea</taxon>
        <taxon>Nymphalidae</taxon>
        <taxon>Danainae</taxon>
        <taxon>Danaini</taxon>
        <taxon>Danaina</taxon>
        <taxon>Danaus</taxon>
        <taxon>Danaus</taxon>
    </lineage>
</organism>
<comment type="caution">
    <text evidence="1">The sequence shown here is derived from an EMBL/GenBank/DDBJ whole genome shotgun (WGS) entry which is preliminary data.</text>
</comment>
<dbReference type="KEGG" id="dpl:KGM_205524A"/>
<dbReference type="InParanoid" id="A0A212FNW5"/>
<dbReference type="EMBL" id="AGBW02004485">
    <property type="protein sequence ID" value="OWR55399.1"/>
    <property type="molecule type" value="Genomic_DNA"/>
</dbReference>
<protein>
    <submittedName>
        <fullName evidence="1">Uncharacterized protein</fullName>
    </submittedName>
</protein>
<dbReference type="Proteomes" id="UP000007151">
    <property type="component" value="Unassembled WGS sequence"/>
</dbReference>
<sequence length="28" mass="3226">MRAYENRKPCMRCACHENNATASMVIPQ</sequence>
<dbReference type="AlphaFoldDB" id="A0A212FNW5"/>